<dbReference type="PANTHER" id="PTHR30344:SF1">
    <property type="entry name" value="6-PHOSPHOGLUCONOLACTONASE"/>
    <property type="match status" value="1"/>
</dbReference>
<dbReference type="PANTHER" id="PTHR30344">
    <property type="entry name" value="6-PHOSPHOGLUCONOLACTONASE-RELATED"/>
    <property type="match status" value="1"/>
</dbReference>
<dbReference type="InterPro" id="IPR019405">
    <property type="entry name" value="Lactonase_7-beta_prop"/>
</dbReference>
<dbReference type="EMBL" id="SHKY01000001">
    <property type="protein sequence ID" value="RZU53402.1"/>
    <property type="molecule type" value="Genomic_DNA"/>
</dbReference>
<dbReference type="OrthoDB" id="9790815at2"/>
<dbReference type="InterPro" id="IPR015943">
    <property type="entry name" value="WD40/YVTN_repeat-like_dom_sf"/>
</dbReference>
<sequence length="373" mass="38220">MAGRTMTGNTAVAGETATRPEPHGATRHAVFVQLNDPTGNSVLAYQRSGDGSLLEAGRYPTGGNGGAALQAPVDALASQGSLVYDQHHRMLYAVNAGSDTLTVFDVDGARLTRRQIIDSGGAFPVSIAAHGNLLYALNAGDDGTVQGFRITPDGLAPLPGSRRSLRLGNTNPPVFISAPAQIGISPDARHLVVTTKNHNAIDVFLLDSDGCPQGEPVVTATANPVPFSFAFTDQGIAVTEVVTSSVTHYQLHRDGTLTPLSSVADGQAALCWIQPLGGRLYGANAGSGTITAFDLSRDGGVALSGHDGGVVAQPGGAPIDMAASGDYLYVQNPVSGRLDGYHAARDGTLRQVATVTGLPVFADGNGMEGIAAS</sequence>
<evidence type="ECO:0000313" key="4">
    <source>
        <dbReference type="Proteomes" id="UP000292564"/>
    </source>
</evidence>
<dbReference type="GO" id="GO:0016853">
    <property type="term" value="F:isomerase activity"/>
    <property type="evidence" value="ECO:0007669"/>
    <property type="project" value="UniProtKB-KW"/>
</dbReference>
<protein>
    <submittedName>
        <fullName evidence="3">6-phosphogluconolactonase (Cycloisomerase 2 family)</fullName>
    </submittedName>
</protein>
<proteinExistence type="inferred from homology"/>
<dbReference type="GO" id="GO:0017057">
    <property type="term" value="F:6-phosphogluconolactonase activity"/>
    <property type="evidence" value="ECO:0007669"/>
    <property type="project" value="TreeGrafter"/>
</dbReference>
<dbReference type="RefSeq" id="WP_130511893.1">
    <property type="nucleotide sequence ID" value="NZ_SHKY01000001.1"/>
</dbReference>
<gene>
    <name evidence="3" type="ORF">EV385_5326</name>
</gene>
<reference evidence="3 4" key="1">
    <citation type="submission" date="2019-02" db="EMBL/GenBank/DDBJ databases">
        <title>Sequencing the genomes of 1000 actinobacteria strains.</title>
        <authorList>
            <person name="Klenk H.-P."/>
        </authorList>
    </citation>
    <scope>NUCLEOTIDE SEQUENCE [LARGE SCALE GENOMIC DNA]</scope>
    <source>
        <strain evidence="3 4">DSM 45162</strain>
    </source>
</reference>
<dbReference type="InterPro" id="IPR050282">
    <property type="entry name" value="Cycloisomerase_2"/>
</dbReference>
<evidence type="ECO:0000256" key="1">
    <source>
        <dbReference type="ARBA" id="ARBA00005564"/>
    </source>
</evidence>
<accession>A0A4Q7ZQK3</accession>
<dbReference type="SUPFAM" id="SSF50969">
    <property type="entry name" value="YVTN repeat-like/Quinoprotein amine dehydrogenase"/>
    <property type="match status" value="1"/>
</dbReference>
<dbReference type="AlphaFoldDB" id="A0A4Q7ZQK3"/>
<keyword evidence="4" id="KW-1185">Reference proteome</keyword>
<name>A0A4Q7ZQK3_9ACTN</name>
<comment type="caution">
    <text evidence="3">The sequence shown here is derived from an EMBL/GenBank/DDBJ whole genome shotgun (WGS) entry which is preliminary data.</text>
</comment>
<dbReference type="Pfam" id="PF10282">
    <property type="entry name" value="Lactonase"/>
    <property type="match status" value="1"/>
</dbReference>
<evidence type="ECO:0000313" key="3">
    <source>
        <dbReference type="EMBL" id="RZU53402.1"/>
    </source>
</evidence>
<dbReference type="Gene3D" id="2.130.10.10">
    <property type="entry name" value="YVTN repeat-like/Quinoprotein amine dehydrogenase"/>
    <property type="match status" value="2"/>
</dbReference>
<feature type="region of interest" description="Disordered" evidence="2">
    <location>
        <begin position="1"/>
        <end position="24"/>
    </location>
</feature>
<organism evidence="3 4">
    <name type="scientific">Krasilnikovia cinnamomea</name>
    <dbReference type="NCBI Taxonomy" id="349313"/>
    <lineage>
        <taxon>Bacteria</taxon>
        <taxon>Bacillati</taxon>
        <taxon>Actinomycetota</taxon>
        <taxon>Actinomycetes</taxon>
        <taxon>Micromonosporales</taxon>
        <taxon>Micromonosporaceae</taxon>
        <taxon>Krasilnikovia</taxon>
    </lineage>
</organism>
<keyword evidence="3" id="KW-0413">Isomerase</keyword>
<evidence type="ECO:0000256" key="2">
    <source>
        <dbReference type="SAM" id="MobiDB-lite"/>
    </source>
</evidence>
<feature type="compositionally biased region" description="Polar residues" evidence="2">
    <location>
        <begin position="1"/>
        <end position="10"/>
    </location>
</feature>
<dbReference type="Proteomes" id="UP000292564">
    <property type="component" value="Unassembled WGS sequence"/>
</dbReference>
<dbReference type="InterPro" id="IPR011044">
    <property type="entry name" value="Quino_amine_DH_bsu"/>
</dbReference>
<comment type="similarity">
    <text evidence="1">Belongs to the cycloisomerase 2 family.</text>
</comment>